<reference evidence="1" key="2">
    <citation type="submission" date="2020-09" db="EMBL/GenBank/DDBJ databases">
        <authorList>
            <person name="Sun Q."/>
            <person name="Ohkuma M."/>
        </authorList>
    </citation>
    <scope>NUCLEOTIDE SEQUENCE</scope>
    <source>
        <strain evidence="1">JCM 12580</strain>
    </source>
</reference>
<name>A0A917UUL9_9BACI</name>
<dbReference type="EMBL" id="BMNQ01000004">
    <property type="protein sequence ID" value="GGJ86259.1"/>
    <property type="molecule type" value="Genomic_DNA"/>
</dbReference>
<dbReference type="AlphaFoldDB" id="A0A917UUL9"/>
<dbReference type="RefSeq" id="WP_268238640.1">
    <property type="nucleotide sequence ID" value="NZ_BMNQ01000004.1"/>
</dbReference>
<sequence length="41" mass="4936">MTNTELLNLLEKRLIEKGFPHSDDRDDLFLHEVFNILKDHK</sequence>
<gene>
    <name evidence="1" type="ORF">GCM10007063_05950</name>
</gene>
<organism evidence="1 2">
    <name type="scientific">Lentibacillus kapialis</name>
    <dbReference type="NCBI Taxonomy" id="340214"/>
    <lineage>
        <taxon>Bacteria</taxon>
        <taxon>Bacillati</taxon>
        <taxon>Bacillota</taxon>
        <taxon>Bacilli</taxon>
        <taxon>Bacillales</taxon>
        <taxon>Bacillaceae</taxon>
        <taxon>Lentibacillus</taxon>
    </lineage>
</organism>
<comment type="caution">
    <text evidence="1">The sequence shown here is derived from an EMBL/GenBank/DDBJ whole genome shotgun (WGS) entry which is preliminary data.</text>
</comment>
<proteinExistence type="predicted"/>
<dbReference type="Proteomes" id="UP000658382">
    <property type="component" value="Unassembled WGS sequence"/>
</dbReference>
<evidence type="ECO:0000313" key="2">
    <source>
        <dbReference type="Proteomes" id="UP000658382"/>
    </source>
</evidence>
<keyword evidence="2" id="KW-1185">Reference proteome</keyword>
<accession>A0A917UUL9</accession>
<evidence type="ECO:0000313" key="1">
    <source>
        <dbReference type="EMBL" id="GGJ86259.1"/>
    </source>
</evidence>
<protein>
    <submittedName>
        <fullName evidence="1">Uncharacterized protein</fullName>
    </submittedName>
</protein>
<reference evidence="1" key="1">
    <citation type="journal article" date="2014" name="Int. J. Syst. Evol. Microbiol.">
        <title>Complete genome sequence of Corynebacterium casei LMG S-19264T (=DSM 44701T), isolated from a smear-ripened cheese.</title>
        <authorList>
            <consortium name="US DOE Joint Genome Institute (JGI-PGF)"/>
            <person name="Walter F."/>
            <person name="Albersmeier A."/>
            <person name="Kalinowski J."/>
            <person name="Ruckert C."/>
        </authorList>
    </citation>
    <scope>NUCLEOTIDE SEQUENCE</scope>
    <source>
        <strain evidence="1">JCM 12580</strain>
    </source>
</reference>